<dbReference type="CDD" id="cd06257">
    <property type="entry name" value="DnaJ"/>
    <property type="match status" value="1"/>
</dbReference>
<dbReference type="PROSITE" id="PS51188">
    <property type="entry name" value="ZF_CR"/>
    <property type="match status" value="1"/>
</dbReference>
<feature type="binding site" evidence="11">
    <location>
        <position position="165"/>
    </location>
    <ligand>
        <name>Zn(2+)</name>
        <dbReference type="ChEBI" id="CHEBI:29105"/>
        <label>2</label>
    </ligand>
</feature>
<dbReference type="Proteomes" id="UP000488506">
    <property type="component" value="Unassembled WGS sequence"/>
</dbReference>
<dbReference type="Gene3D" id="1.10.287.110">
    <property type="entry name" value="DnaJ domain"/>
    <property type="match status" value="1"/>
</dbReference>
<feature type="binding site" evidence="11">
    <location>
        <position position="188"/>
    </location>
    <ligand>
        <name>Zn(2+)</name>
        <dbReference type="ChEBI" id="CHEBI:29105"/>
        <label>2</label>
    </ligand>
</feature>
<comment type="subcellular location">
    <subcellularLocation>
        <location evidence="11">Cytoplasm</location>
    </subcellularLocation>
</comment>
<dbReference type="GO" id="GO:0005737">
    <property type="term" value="C:cytoplasm"/>
    <property type="evidence" value="ECO:0007669"/>
    <property type="project" value="UniProtKB-SubCell"/>
</dbReference>
<dbReference type="GO" id="GO:0051082">
    <property type="term" value="F:unfolded protein binding"/>
    <property type="evidence" value="ECO:0007669"/>
    <property type="project" value="UniProtKB-UniRule"/>
</dbReference>
<comment type="subunit">
    <text evidence="11">Homodimer.</text>
</comment>
<dbReference type="GO" id="GO:0005524">
    <property type="term" value="F:ATP binding"/>
    <property type="evidence" value="ECO:0007669"/>
    <property type="project" value="InterPro"/>
</dbReference>
<feature type="repeat" description="CXXCXGXG motif" evidence="11">
    <location>
        <begin position="162"/>
        <end position="169"/>
    </location>
</feature>
<dbReference type="GO" id="GO:0006260">
    <property type="term" value="P:DNA replication"/>
    <property type="evidence" value="ECO:0007669"/>
    <property type="project" value="UniProtKB-KW"/>
</dbReference>
<comment type="domain">
    <text evidence="11">The J domain is necessary and sufficient to stimulate DnaK ATPase activity. Zinc center 1 plays an important role in the autonomous, DnaK-independent chaperone activity of DnaJ. Zinc center 2 is essential for interaction with DnaK and for DnaJ activity.</text>
</comment>
<evidence type="ECO:0000259" key="13">
    <source>
        <dbReference type="PROSITE" id="PS50076"/>
    </source>
</evidence>
<dbReference type="PANTHER" id="PTHR43096">
    <property type="entry name" value="DNAJ HOMOLOG 1, MITOCHONDRIAL-RELATED"/>
    <property type="match status" value="1"/>
</dbReference>
<evidence type="ECO:0000256" key="8">
    <source>
        <dbReference type="ARBA" id="ARBA00023186"/>
    </source>
</evidence>
<dbReference type="PROSITE" id="PS50076">
    <property type="entry name" value="DNAJ_2"/>
    <property type="match status" value="1"/>
</dbReference>
<evidence type="ECO:0000259" key="14">
    <source>
        <dbReference type="PROSITE" id="PS51188"/>
    </source>
</evidence>
<dbReference type="InterPro" id="IPR002939">
    <property type="entry name" value="DnaJ_C"/>
</dbReference>
<feature type="binding site" evidence="11">
    <location>
        <position position="191"/>
    </location>
    <ligand>
        <name>Zn(2+)</name>
        <dbReference type="ChEBI" id="CHEBI:29105"/>
        <label>2</label>
    </ligand>
</feature>
<dbReference type="InterPro" id="IPR001623">
    <property type="entry name" value="DnaJ_domain"/>
</dbReference>
<dbReference type="InterPro" id="IPR008971">
    <property type="entry name" value="HSP40/DnaJ_pept-bd"/>
</dbReference>
<feature type="binding site" evidence="11">
    <location>
        <position position="145"/>
    </location>
    <ligand>
        <name>Zn(2+)</name>
        <dbReference type="ChEBI" id="CHEBI:29105"/>
        <label>1</label>
    </ligand>
</feature>
<dbReference type="SUPFAM" id="SSF57938">
    <property type="entry name" value="DnaJ/Hsp40 cysteine-rich domain"/>
    <property type="match status" value="1"/>
</dbReference>
<dbReference type="Pfam" id="PF00226">
    <property type="entry name" value="DnaJ"/>
    <property type="match status" value="1"/>
</dbReference>
<dbReference type="NCBIfam" id="TIGR02349">
    <property type="entry name" value="DnaJ_bact"/>
    <property type="match status" value="1"/>
</dbReference>
<dbReference type="FunFam" id="1.10.287.110:FF:000031">
    <property type="entry name" value="Molecular chaperone DnaJ"/>
    <property type="match status" value="1"/>
</dbReference>
<keyword evidence="2 11" id="KW-0235">DNA replication</keyword>
<comment type="cofactor">
    <cofactor evidence="11">
        <name>Zn(2+)</name>
        <dbReference type="ChEBI" id="CHEBI:29105"/>
    </cofactor>
    <text evidence="11">Binds 2 Zn(2+) ions per monomer.</text>
</comment>
<dbReference type="HAMAP" id="MF_01152">
    <property type="entry name" value="DnaJ"/>
    <property type="match status" value="1"/>
</dbReference>
<feature type="binding site" evidence="11">
    <location>
        <position position="205"/>
    </location>
    <ligand>
        <name>Zn(2+)</name>
        <dbReference type="ChEBI" id="CHEBI:29105"/>
        <label>1</label>
    </ligand>
</feature>
<keyword evidence="4 11" id="KW-0677">Repeat</keyword>
<dbReference type="InterPro" id="IPR001305">
    <property type="entry name" value="HSP_DnaJ_Cys-rich_dom"/>
</dbReference>
<dbReference type="EMBL" id="WPAF01000013">
    <property type="protein sequence ID" value="KAF0134063.1"/>
    <property type="molecule type" value="Genomic_DNA"/>
</dbReference>
<dbReference type="NCBIfam" id="NF008035">
    <property type="entry name" value="PRK10767.1"/>
    <property type="match status" value="1"/>
</dbReference>
<keyword evidence="1 11" id="KW-0963">Cytoplasm</keyword>
<evidence type="ECO:0000256" key="4">
    <source>
        <dbReference type="ARBA" id="ARBA00022737"/>
    </source>
</evidence>
<evidence type="ECO:0000256" key="6">
    <source>
        <dbReference type="ARBA" id="ARBA00022833"/>
    </source>
</evidence>
<keyword evidence="3 11" id="KW-0479">Metal-binding</keyword>
<dbReference type="GO" id="GO:0008270">
    <property type="term" value="F:zinc ion binding"/>
    <property type="evidence" value="ECO:0007669"/>
    <property type="project" value="UniProtKB-UniRule"/>
</dbReference>
<evidence type="ECO:0000313" key="15">
    <source>
        <dbReference type="EMBL" id="KAF0134063.1"/>
    </source>
</evidence>
<dbReference type="GO" id="GO:0031072">
    <property type="term" value="F:heat shock protein binding"/>
    <property type="evidence" value="ECO:0007669"/>
    <property type="project" value="InterPro"/>
</dbReference>
<evidence type="ECO:0000256" key="7">
    <source>
        <dbReference type="ARBA" id="ARBA00023016"/>
    </source>
</evidence>
<feature type="binding site" evidence="11">
    <location>
        <position position="202"/>
    </location>
    <ligand>
        <name>Zn(2+)</name>
        <dbReference type="ChEBI" id="CHEBI:29105"/>
        <label>1</label>
    </ligand>
</feature>
<dbReference type="CDD" id="cd10719">
    <property type="entry name" value="DnaJ_zf"/>
    <property type="match status" value="1"/>
</dbReference>
<dbReference type="FunFam" id="2.60.260.20:FF:000005">
    <property type="entry name" value="Chaperone protein dnaJ 1, mitochondrial"/>
    <property type="match status" value="1"/>
</dbReference>
<evidence type="ECO:0000256" key="9">
    <source>
        <dbReference type="ARBA" id="ARBA00061004"/>
    </source>
</evidence>
<proteinExistence type="inferred from homology"/>
<dbReference type="InterPro" id="IPR036869">
    <property type="entry name" value="J_dom_sf"/>
</dbReference>
<keyword evidence="8 11" id="KW-0143">Chaperone</keyword>
<dbReference type="GO" id="GO:0042026">
    <property type="term" value="P:protein refolding"/>
    <property type="evidence" value="ECO:0007669"/>
    <property type="project" value="TreeGrafter"/>
</dbReference>
<feature type="domain" description="J" evidence="13">
    <location>
        <begin position="4"/>
        <end position="68"/>
    </location>
</feature>
<dbReference type="FunFam" id="2.10.230.10:FF:000002">
    <property type="entry name" value="Molecular chaperone DnaJ"/>
    <property type="match status" value="1"/>
</dbReference>
<dbReference type="InterPro" id="IPR012724">
    <property type="entry name" value="DnaJ"/>
</dbReference>
<dbReference type="InterPro" id="IPR036410">
    <property type="entry name" value="HSP_DnaJ_Cys-rich_dom_sf"/>
</dbReference>
<evidence type="ECO:0000256" key="11">
    <source>
        <dbReference type="HAMAP-Rule" id="MF_01152"/>
    </source>
</evidence>
<feature type="repeat" description="CXXCXGXG motif" evidence="11">
    <location>
        <begin position="188"/>
        <end position="195"/>
    </location>
</feature>
<evidence type="ECO:0000256" key="5">
    <source>
        <dbReference type="ARBA" id="ARBA00022771"/>
    </source>
</evidence>
<feature type="domain" description="CR-type" evidence="14">
    <location>
        <begin position="132"/>
        <end position="214"/>
    </location>
</feature>
<dbReference type="Pfam" id="PF01556">
    <property type="entry name" value="DnaJ_C"/>
    <property type="match status" value="1"/>
</dbReference>
<dbReference type="SMART" id="SM00271">
    <property type="entry name" value="DnaJ"/>
    <property type="match status" value="1"/>
</dbReference>
<comment type="function">
    <text evidence="11">Participates actively in the response to hyperosmotic and heat shock by preventing the aggregation of stress-denatured proteins and by disaggregating proteins, also in an autonomous, DnaK-independent fashion. Unfolded proteins bind initially to DnaJ; upon interaction with the DnaJ-bound protein, DnaK hydrolyzes its bound ATP, resulting in the formation of a stable complex. GrpE releases ADP from DnaK; ATP binding to DnaK triggers the release of the substrate protein, thus completing the reaction cycle. Several rounds of ATP-dependent interactions between DnaJ, DnaK and GrpE are required for fully efficient folding. Also involved, together with DnaK and GrpE, in the DNA replication of plasmids through activation of initiation proteins.</text>
</comment>
<dbReference type="PRINTS" id="PR00625">
    <property type="entry name" value="JDOMAIN"/>
</dbReference>
<dbReference type="SUPFAM" id="SSF46565">
    <property type="entry name" value="Chaperone J-domain"/>
    <property type="match status" value="1"/>
</dbReference>
<dbReference type="AlphaFoldDB" id="A0A833L0Y4"/>
<gene>
    <name evidence="11" type="primary">dnaJ</name>
    <name evidence="15" type="ORF">FD145_917</name>
</gene>
<feature type="binding site" evidence="11">
    <location>
        <position position="162"/>
    </location>
    <ligand>
        <name>Zn(2+)</name>
        <dbReference type="ChEBI" id="CHEBI:29105"/>
        <label>2</label>
    </ligand>
</feature>
<name>A0A833L0Y4_UNCSA</name>
<reference evidence="15 16" key="1">
    <citation type="submission" date="2019-12" db="EMBL/GenBank/DDBJ databases">
        <authorList>
            <person name="Wolfe R."/>
            <person name="Danczak R."/>
            <person name="Wilkins M."/>
        </authorList>
    </citation>
    <scope>NUCLEOTIDE SEQUENCE [LARGE SCALE GENOMIC DNA]</scope>
    <source>
        <strain evidence="15">X2_MaxBin.013</strain>
    </source>
</reference>
<feature type="zinc finger region" description="CR-type" evidence="12">
    <location>
        <begin position="132"/>
        <end position="214"/>
    </location>
</feature>
<evidence type="ECO:0000256" key="2">
    <source>
        <dbReference type="ARBA" id="ARBA00022705"/>
    </source>
</evidence>
<dbReference type="Gene3D" id="2.60.260.20">
    <property type="entry name" value="Urease metallochaperone UreE, N-terminal domain"/>
    <property type="match status" value="2"/>
</dbReference>
<accession>A0A833L0Y4</accession>
<dbReference type="Pfam" id="PF00684">
    <property type="entry name" value="DnaJ_CXXCXGXG"/>
    <property type="match status" value="1"/>
</dbReference>
<dbReference type="InterPro" id="IPR018253">
    <property type="entry name" value="DnaJ_domain_CS"/>
</dbReference>
<sequence>MAKDYYEILGVSKKSSPDEIKRAFRNLARKHHPDVNKEQGSTEKFKEINEAYQILSDPQKKQQYDTFGSAGPGTGGFTDFNSEGFGGFEGFGDIFDMFFGGQGAKRGRSSSRTNGEDLQYEISITLEDAFNGTEKELDIAHYIACQTCKGSGAKHGTSPTRCSSCGGSGQVRTMQRTMLGSFTQVVACPTCHGAGEYISSPCPDCRGSGKAKGRHKVKIKIPAGIESGNNLRVQRAGNQGIRGGAPGDLYVQVHVKPHNLFERDGADIVYKTKVTFVQAALGIELNIPLIDGKASLKIPSGTQPNTTFKLKGKGMNYLRGSGRGDQYVMVEIATPVNLTDEQINLLENFSKLRKE</sequence>
<evidence type="ECO:0000313" key="16">
    <source>
        <dbReference type="Proteomes" id="UP000488506"/>
    </source>
</evidence>
<evidence type="ECO:0000256" key="12">
    <source>
        <dbReference type="PROSITE-ProRule" id="PRU00546"/>
    </source>
</evidence>
<dbReference type="GO" id="GO:0009408">
    <property type="term" value="P:response to heat"/>
    <property type="evidence" value="ECO:0007669"/>
    <property type="project" value="InterPro"/>
</dbReference>
<evidence type="ECO:0000256" key="10">
    <source>
        <dbReference type="ARBA" id="ARBA00067609"/>
    </source>
</evidence>
<dbReference type="CDD" id="cd10747">
    <property type="entry name" value="DnaJ_C"/>
    <property type="match status" value="1"/>
</dbReference>
<dbReference type="SUPFAM" id="SSF49493">
    <property type="entry name" value="HSP40/DnaJ peptide-binding domain"/>
    <property type="match status" value="2"/>
</dbReference>
<protein>
    <recommendedName>
        <fullName evidence="10 11">Chaperone protein DnaJ</fullName>
    </recommendedName>
</protein>
<comment type="similarity">
    <text evidence="9 11">Belongs to the DnaJ family.</text>
</comment>
<keyword evidence="6 11" id="KW-0862">Zinc</keyword>
<evidence type="ECO:0000256" key="3">
    <source>
        <dbReference type="ARBA" id="ARBA00022723"/>
    </source>
</evidence>
<organism evidence="15 16">
    <name type="scientific">Candidatus Saganbacteria bacterium</name>
    <dbReference type="NCBI Taxonomy" id="2575572"/>
    <lineage>
        <taxon>Bacteria</taxon>
        <taxon>Bacillati</taxon>
        <taxon>Saganbacteria</taxon>
    </lineage>
</organism>
<dbReference type="PROSITE" id="PS00636">
    <property type="entry name" value="DNAJ_1"/>
    <property type="match status" value="1"/>
</dbReference>
<keyword evidence="7 11" id="KW-0346">Stress response</keyword>
<dbReference type="Gene3D" id="2.10.230.10">
    <property type="entry name" value="Heat shock protein DnaJ, cysteine-rich domain"/>
    <property type="match status" value="1"/>
</dbReference>
<feature type="binding site" evidence="11">
    <location>
        <position position="148"/>
    </location>
    <ligand>
        <name>Zn(2+)</name>
        <dbReference type="ChEBI" id="CHEBI:29105"/>
        <label>1</label>
    </ligand>
</feature>
<evidence type="ECO:0000256" key="1">
    <source>
        <dbReference type="ARBA" id="ARBA00022490"/>
    </source>
</evidence>
<feature type="repeat" description="CXXCXGXG motif" evidence="11">
    <location>
        <begin position="145"/>
        <end position="152"/>
    </location>
</feature>
<dbReference type="PANTHER" id="PTHR43096:SF52">
    <property type="entry name" value="DNAJ HOMOLOG 1, MITOCHONDRIAL-RELATED"/>
    <property type="match status" value="1"/>
</dbReference>
<feature type="repeat" description="CXXCXGXG motif" evidence="11">
    <location>
        <begin position="202"/>
        <end position="209"/>
    </location>
</feature>
<comment type="caution">
    <text evidence="15">The sequence shown here is derived from an EMBL/GenBank/DDBJ whole genome shotgun (WGS) entry which is preliminary data.</text>
</comment>
<keyword evidence="5 11" id="KW-0863">Zinc-finger</keyword>